<protein>
    <submittedName>
        <fullName evidence="1">Uncharacterized protein</fullName>
    </submittedName>
</protein>
<name>A0A2V0RAM6_9ZZZZ</name>
<organism evidence="1">
    <name type="scientific">viral metagenome</name>
    <dbReference type="NCBI Taxonomy" id="1070528"/>
    <lineage>
        <taxon>unclassified sequences</taxon>
        <taxon>metagenomes</taxon>
        <taxon>organismal metagenomes</taxon>
    </lineage>
</organism>
<dbReference type="EMBL" id="BDQB01000172">
    <property type="protein sequence ID" value="GBH22281.1"/>
    <property type="molecule type" value="Genomic_RNA"/>
</dbReference>
<dbReference type="AlphaFoldDB" id="A0A2V0RAM6"/>
<reference evidence="1" key="1">
    <citation type="submission" date="2017-04" db="EMBL/GenBank/DDBJ databases">
        <title>Unveiling RNA virosphere associated with marine microorganisms.</title>
        <authorList>
            <person name="Urayama S."/>
            <person name="Takaki Y."/>
            <person name="Nishi S."/>
            <person name="Yoshida Y."/>
            <person name="Deguchi S."/>
            <person name="Takai K."/>
            <person name="Nunoura T."/>
        </authorList>
    </citation>
    <scope>NUCLEOTIDE SEQUENCE</scope>
</reference>
<evidence type="ECO:0000313" key="1">
    <source>
        <dbReference type="EMBL" id="GBH22281.1"/>
    </source>
</evidence>
<proteinExistence type="predicted"/>
<accession>A0A2V0RAM6</accession>
<sequence length="439" mass="49016">MTDLSDIMSQMAMETPTQAVDERSDGRFAEMMFVDDKLRSDYKALFMASDNIKRCVSNPNDNSLSLDDRALLSIIGQVELSELEKDLVPAESEILDKIEKGTEDYIKSATSLEKHRERYALLESMSFDKNTKLASTEDRNEVRAIYSDIEDIREEMFSIESKVRNITANIPVMQANVIGLERDLKSIRSEGFKLSSNPRRLLFKHVGGDVSAKYSNMSLADKLGIKKLLQEKVISSLNNLVSGPGLEDGGEIGLFPSHGSLIGSSFDKSFSDFKKTSSARILQQVYEMAVDLERLRTNNLPMREVPEDVSVYDLTNDSIVVTSNSLQREMHLLNLISLAGYSPELWAQAFGVPISGIGKQILGAWGSGHAGPLKAEDLRRLFKSDTKRISYDLDYTTLIDSFKIDEVRTVRKLTTPAKEADINLDATEELEQIAEVFGA</sequence>
<comment type="caution">
    <text evidence="1">The sequence shown here is derived from an EMBL/GenBank/DDBJ whole genome shotgun (WGS) entry which is preliminary data.</text>
</comment>